<dbReference type="InterPro" id="IPR003660">
    <property type="entry name" value="HAMP_dom"/>
</dbReference>
<dbReference type="Pfam" id="PF00015">
    <property type="entry name" value="MCPsignal"/>
    <property type="match status" value="1"/>
</dbReference>
<dbReference type="SUPFAM" id="SSF58104">
    <property type="entry name" value="Methyl-accepting chemotaxis protein (MCP) signaling domain"/>
    <property type="match status" value="1"/>
</dbReference>
<evidence type="ECO:0000313" key="8">
    <source>
        <dbReference type="Proteomes" id="UP001595803"/>
    </source>
</evidence>
<sequence>MSQNVRTNPLFQARALASRVPRPRSDQSRPGGVLGRLSVPQKLSLAALLLGAPFVGSAVLRVVGEMQALGTLEQHRRVQQLLLPMSDVLLNSARLRYEGTVLVQSEVNSTARLDSVDRLQKELMTSLDTLGQGLQAAGYADLATQVTALRTPFAAQKQSIDDLSIRAPAVQRSYTELIDRSVLPLFDELTLKSGLTSTDSASARSLATLTTAQLPQNVVIADTALSAFYPIIAGLGQKGALITNATRTEATVRYQFALNAFTRVQESLDRAALASAGAQRAELQRAKETLKEAGTPLMELLSSGTVSSSTLDFDRQEFMKLGETYTTALYATQQVALTALGQTLDTASARRRQSLAALILGLLVALAAAAILVTLIARSITGPLKQLQNGAQQLRDGQLSVQVPVTTSDELGELTVAFNGALNELRRNQEHSEYQLFEATQLQQHVSEFLDVTMEIADGDLTRRGAVTEDVLGNVVDSINLMTEELAQTLRSVKQASATVNDGSLAMLSSAEEIEAGTRTTVSEASRMAAQAQQLSQGIRTMAAIARASAEASRRTLAASQQGQQAVSDTLGGMDTIRMAAQETGERVLALSRRSDEIGEIVDTIAHIASQVNLLALHASIEAAGAGPAGTRFAVVAEEVRGLADESTAATARIGALIGELQGDIALVARGARENAAQVAHGVTVAGTAGERLTEISELAGITVQLAQNISTATEEQVQSVSQMSEGTRQILTVASTSQHSAAQARDSAGQLTQLARDLDTTLARFRLS</sequence>
<dbReference type="RefSeq" id="WP_380102860.1">
    <property type="nucleotide sequence ID" value="NZ_JBHRZG010000022.1"/>
</dbReference>
<organism evidence="7 8">
    <name type="scientific">Deinococcus rufus</name>
    <dbReference type="NCBI Taxonomy" id="2136097"/>
    <lineage>
        <taxon>Bacteria</taxon>
        <taxon>Thermotogati</taxon>
        <taxon>Deinococcota</taxon>
        <taxon>Deinococci</taxon>
        <taxon>Deinococcales</taxon>
        <taxon>Deinococcaceae</taxon>
        <taxon>Deinococcus</taxon>
    </lineage>
</organism>
<reference evidence="8" key="1">
    <citation type="journal article" date="2019" name="Int. J. Syst. Evol. Microbiol.">
        <title>The Global Catalogue of Microorganisms (GCM) 10K type strain sequencing project: providing services to taxonomists for standard genome sequencing and annotation.</title>
        <authorList>
            <consortium name="The Broad Institute Genomics Platform"/>
            <consortium name="The Broad Institute Genome Sequencing Center for Infectious Disease"/>
            <person name="Wu L."/>
            <person name="Ma J."/>
        </authorList>
    </citation>
    <scope>NUCLEOTIDE SEQUENCE [LARGE SCALE GENOMIC DNA]</scope>
    <source>
        <strain evidence="8">CCTCC AB 2017081</strain>
    </source>
</reference>
<gene>
    <name evidence="7" type="ORF">ACFOSB_15845</name>
</gene>
<dbReference type="Pfam" id="PF00672">
    <property type="entry name" value="HAMP"/>
    <property type="match status" value="1"/>
</dbReference>
<evidence type="ECO:0000256" key="4">
    <source>
        <dbReference type="SAM" id="Phobius"/>
    </source>
</evidence>
<dbReference type="PROSITE" id="PS50111">
    <property type="entry name" value="CHEMOTAXIS_TRANSDUC_2"/>
    <property type="match status" value="1"/>
</dbReference>
<evidence type="ECO:0000259" key="5">
    <source>
        <dbReference type="PROSITE" id="PS50111"/>
    </source>
</evidence>
<comment type="similarity">
    <text evidence="2">Belongs to the methyl-accepting chemotaxis (MCP) protein family.</text>
</comment>
<feature type="transmembrane region" description="Helical" evidence="4">
    <location>
        <begin position="355"/>
        <end position="377"/>
    </location>
</feature>
<feature type="domain" description="Methyl-accepting transducer" evidence="5">
    <location>
        <begin position="496"/>
        <end position="732"/>
    </location>
</feature>
<keyword evidence="8" id="KW-1185">Reference proteome</keyword>
<dbReference type="EMBL" id="JBHRZG010000022">
    <property type="protein sequence ID" value="MFC3834326.1"/>
    <property type="molecule type" value="Genomic_DNA"/>
</dbReference>
<dbReference type="CDD" id="cd06225">
    <property type="entry name" value="HAMP"/>
    <property type="match status" value="1"/>
</dbReference>
<keyword evidence="4" id="KW-1133">Transmembrane helix</keyword>
<feature type="domain" description="HAMP" evidence="6">
    <location>
        <begin position="440"/>
        <end position="491"/>
    </location>
</feature>
<protein>
    <submittedName>
        <fullName evidence="7">Methyl-accepting chemotaxis protein</fullName>
    </submittedName>
</protein>
<dbReference type="SMART" id="SM00283">
    <property type="entry name" value="MA"/>
    <property type="match status" value="1"/>
</dbReference>
<dbReference type="PANTHER" id="PTHR32089">
    <property type="entry name" value="METHYL-ACCEPTING CHEMOTAXIS PROTEIN MCPB"/>
    <property type="match status" value="1"/>
</dbReference>
<dbReference type="PRINTS" id="PR00260">
    <property type="entry name" value="CHEMTRNSDUCR"/>
</dbReference>
<dbReference type="InterPro" id="IPR004089">
    <property type="entry name" value="MCPsignal_dom"/>
</dbReference>
<evidence type="ECO:0000256" key="1">
    <source>
        <dbReference type="ARBA" id="ARBA00023224"/>
    </source>
</evidence>
<evidence type="ECO:0000313" key="7">
    <source>
        <dbReference type="EMBL" id="MFC3834326.1"/>
    </source>
</evidence>
<proteinExistence type="inferred from homology"/>
<dbReference type="InterPro" id="IPR004090">
    <property type="entry name" value="Chemotax_Me-accpt_rcpt"/>
</dbReference>
<keyword evidence="4" id="KW-0472">Membrane</keyword>
<dbReference type="SMART" id="SM00304">
    <property type="entry name" value="HAMP"/>
    <property type="match status" value="2"/>
</dbReference>
<dbReference type="PANTHER" id="PTHR32089:SF114">
    <property type="entry name" value="METHYL-ACCEPTING CHEMOTAXIS PROTEIN MCPB"/>
    <property type="match status" value="1"/>
</dbReference>
<feature type="domain" description="HAMP" evidence="6">
    <location>
        <begin position="378"/>
        <end position="430"/>
    </location>
</feature>
<keyword evidence="4" id="KW-0812">Transmembrane</keyword>
<name>A0ABV7ZDF2_9DEIO</name>
<dbReference type="PROSITE" id="PS50885">
    <property type="entry name" value="HAMP"/>
    <property type="match status" value="2"/>
</dbReference>
<dbReference type="Gene3D" id="6.10.340.10">
    <property type="match status" value="1"/>
</dbReference>
<evidence type="ECO:0000259" key="6">
    <source>
        <dbReference type="PROSITE" id="PS50885"/>
    </source>
</evidence>
<comment type="caution">
    <text evidence="7">The sequence shown here is derived from an EMBL/GenBank/DDBJ whole genome shotgun (WGS) entry which is preliminary data.</text>
</comment>
<evidence type="ECO:0000256" key="3">
    <source>
        <dbReference type="PROSITE-ProRule" id="PRU00284"/>
    </source>
</evidence>
<evidence type="ECO:0000256" key="2">
    <source>
        <dbReference type="ARBA" id="ARBA00029447"/>
    </source>
</evidence>
<dbReference type="Gene3D" id="1.10.287.950">
    <property type="entry name" value="Methyl-accepting chemotaxis protein"/>
    <property type="match status" value="1"/>
</dbReference>
<dbReference type="Proteomes" id="UP001595803">
    <property type="component" value="Unassembled WGS sequence"/>
</dbReference>
<keyword evidence="1 3" id="KW-0807">Transducer</keyword>
<accession>A0ABV7ZDF2</accession>